<accession>A0A0P6XXC0</accession>
<keyword evidence="1" id="KW-0812">Transmembrane</keyword>
<comment type="caution">
    <text evidence="2">The sequence shown here is derived from an EMBL/GenBank/DDBJ whole genome shotgun (WGS) entry which is preliminary data.</text>
</comment>
<keyword evidence="3" id="KW-1185">Reference proteome</keyword>
<sequence>MSETGMTTTTNRAGVVSLILAALAGAFVCLTSVAIGPGMVLLLDLPALLMSLGAVIAGVLGLRQPTRRWMAIVGLILGGLLFLGALCTAAAVPLVLTQS</sequence>
<dbReference type="RefSeq" id="WP_054520636.1">
    <property type="nucleotide sequence ID" value="NZ_LGKO01000002.1"/>
</dbReference>
<dbReference type="STRING" id="869279.SE15_03140"/>
<dbReference type="EMBL" id="LGKO01000002">
    <property type="protein sequence ID" value="KPL84173.1"/>
    <property type="molecule type" value="Genomic_DNA"/>
</dbReference>
<organism evidence="2 3">
    <name type="scientific">Thermanaerothrix daxensis</name>
    <dbReference type="NCBI Taxonomy" id="869279"/>
    <lineage>
        <taxon>Bacteria</taxon>
        <taxon>Bacillati</taxon>
        <taxon>Chloroflexota</taxon>
        <taxon>Anaerolineae</taxon>
        <taxon>Anaerolineales</taxon>
        <taxon>Anaerolineaceae</taxon>
        <taxon>Thermanaerothrix</taxon>
    </lineage>
</organism>
<evidence type="ECO:0000313" key="2">
    <source>
        <dbReference type="EMBL" id="KPL84173.1"/>
    </source>
</evidence>
<feature type="transmembrane region" description="Helical" evidence="1">
    <location>
        <begin position="41"/>
        <end position="62"/>
    </location>
</feature>
<keyword evidence="1" id="KW-0472">Membrane</keyword>
<dbReference type="AlphaFoldDB" id="A0A0P6XXC0"/>
<keyword evidence="1" id="KW-1133">Transmembrane helix</keyword>
<feature type="transmembrane region" description="Helical" evidence="1">
    <location>
        <begin position="12"/>
        <end position="35"/>
    </location>
</feature>
<proteinExistence type="predicted"/>
<feature type="transmembrane region" description="Helical" evidence="1">
    <location>
        <begin position="69"/>
        <end position="96"/>
    </location>
</feature>
<name>A0A0P6XXC0_9CHLR</name>
<gene>
    <name evidence="2" type="ORF">SE15_03140</name>
</gene>
<evidence type="ECO:0000313" key="3">
    <source>
        <dbReference type="Proteomes" id="UP000050544"/>
    </source>
</evidence>
<dbReference type="Proteomes" id="UP000050544">
    <property type="component" value="Unassembled WGS sequence"/>
</dbReference>
<evidence type="ECO:0000256" key="1">
    <source>
        <dbReference type="SAM" id="Phobius"/>
    </source>
</evidence>
<protein>
    <submittedName>
        <fullName evidence="2">Uncharacterized protein</fullName>
    </submittedName>
</protein>
<reference evidence="2 3" key="1">
    <citation type="submission" date="2015-07" db="EMBL/GenBank/DDBJ databases">
        <title>Whole genome sequence of Thermanaerothrix daxensis DSM 23592.</title>
        <authorList>
            <person name="Hemp J."/>
            <person name="Ward L.M."/>
            <person name="Pace L.A."/>
            <person name="Fischer W.W."/>
        </authorList>
    </citation>
    <scope>NUCLEOTIDE SEQUENCE [LARGE SCALE GENOMIC DNA]</scope>
    <source>
        <strain evidence="2 3">GNS-1</strain>
    </source>
</reference>